<dbReference type="SUPFAM" id="SSF52540">
    <property type="entry name" value="P-loop containing nucleoside triphosphate hydrolases"/>
    <property type="match status" value="1"/>
</dbReference>
<dbReference type="AlphaFoldDB" id="A0A934UL89"/>
<keyword evidence="7" id="KW-1185">Reference proteome</keyword>
<evidence type="ECO:0000256" key="1">
    <source>
        <dbReference type="ARBA" id="ARBA00005417"/>
    </source>
</evidence>
<proteinExistence type="inferred from homology"/>
<evidence type="ECO:0000259" key="5">
    <source>
        <dbReference type="PROSITE" id="PS50893"/>
    </source>
</evidence>
<evidence type="ECO:0000256" key="2">
    <source>
        <dbReference type="ARBA" id="ARBA00022448"/>
    </source>
</evidence>
<dbReference type="GO" id="GO:0005524">
    <property type="term" value="F:ATP binding"/>
    <property type="evidence" value="ECO:0007669"/>
    <property type="project" value="UniProtKB-KW"/>
</dbReference>
<dbReference type="InterPro" id="IPR027417">
    <property type="entry name" value="P-loop_NTPase"/>
</dbReference>
<dbReference type="PANTHER" id="PTHR46743:SF2">
    <property type="entry name" value="TEICHOIC ACIDS EXPORT ATP-BINDING PROTEIN TAGH"/>
    <property type="match status" value="1"/>
</dbReference>
<dbReference type="InterPro" id="IPR003593">
    <property type="entry name" value="AAA+_ATPase"/>
</dbReference>
<accession>A0A934UL89</accession>
<gene>
    <name evidence="6" type="ORF">I5M07_15590</name>
</gene>
<reference evidence="6" key="1">
    <citation type="submission" date="2020-12" db="EMBL/GenBank/DDBJ databases">
        <title>Bacterial novel species Flavobacterium sp. SE-1-e isolated from soil.</title>
        <authorList>
            <person name="Jung H.-Y."/>
        </authorList>
    </citation>
    <scope>NUCLEOTIDE SEQUENCE</scope>
    <source>
        <strain evidence="6">SE-1-e</strain>
    </source>
</reference>
<dbReference type="InterPro" id="IPR029439">
    <property type="entry name" value="Wzt_C"/>
</dbReference>
<keyword evidence="3" id="KW-0547">Nucleotide-binding</keyword>
<dbReference type="PROSITE" id="PS50893">
    <property type="entry name" value="ABC_TRANSPORTER_2"/>
    <property type="match status" value="1"/>
</dbReference>
<name>A0A934UL89_9FLAO</name>
<dbReference type="PANTHER" id="PTHR46743">
    <property type="entry name" value="TEICHOIC ACIDS EXPORT ATP-BINDING PROTEIN TAGH"/>
    <property type="match status" value="1"/>
</dbReference>
<organism evidence="6 7">
    <name type="scientific">Flavobacterium agrisoli</name>
    <dbReference type="NCBI Taxonomy" id="2793066"/>
    <lineage>
        <taxon>Bacteria</taxon>
        <taxon>Pseudomonadati</taxon>
        <taxon>Bacteroidota</taxon>
        <taxon>Flavobacteriia</taxon>
        <taxon>Flavobacteriales</taxon>
        <taxon>Flavobacteriaceae</taxon>
        <taxon>Flavobacterium</taxon>
    </lineage>
</organism>
<evidence type="ECO:0000256" key="3">
    <source>
        <dbReference type="ARBA" id="ARBA00022741"/>
    </source>
</evidence>
<comment type="caution">
    <text evidence="6">The sequence shown here is derived from an EMBL/GenBank/DDBJ whole genome shotgun (WGS) entry which is preliminary data.</text>
</comment>
<dbReference type="InterPro" id="IPR050683">
    <property type="entry name" value="Bact_Polysacc_Export_ATP-bd"/>
</dbReference>
<dbReference type="GO" id="GO:0016020">
    <property type="term" value="C:membrane"/>
    <property type="evidence" value="ECO:0007669"/>
    <property type="project" value="InterPro"/>
</dbReference>
<keyword evidence="2" id="KW-0813">Transport</keyword>
<dbReference type="GO" id="GO:0140359">
    <property type="term" value="F:ABC-type transporter activity"/>
    <property type="evidence" value="ECO:0007669"/>
    <property type="project" value="InterPro"/>
</dbReference>
<dbReference type="InterPro" id="IPR003439">
    <property type="entry name" value="ABC_transporter-like_ATP-bd"/>
</dbReference>
<dbReference type="Proteomes" id="UP000609172">
    <property type="component" value="Unassembled WGS sequence"/>
</dbReference>
<dbReference type="GO" id="GO:0016887">
    <property type="term" value="F:ATP hydrolysis activity"/>
    <property type="evidence" value="ECO:0007669"/>
    <property type="project" value="InterPro"/>
</dbReference>
<evidence type="ECO:0000313" key="6">
    <source>
        <dbReference type="EMBL" id="MBK0371250.1"/>
    </source>
</evidence>
<evidence type="ECO:0000256" key="4">
    <source>
        <dbReference type="ARBA" id="ARBA00022840"/>
    </source>
</evidence>
<dbReference type="CDD" id="cd10147">
    <property type="entry name" value="Wzt_C-like"/>
    <property type="match status" value="1"/>
</dbReference>
<dbReference type="RefSeq" id="WP_200107427.1">
    <property type="nucleotide sequence ID" value="NZ_JAEHFV010000010.1"/>
</dbReference>
<dbReference type="SMART" id="SM00382">
    <property type="entry name" value="AAA"/>
    <property type="match status" value="1"/>
</dbReference>
<feature type="domain" description="ABC transporter" evidence="5">
    <location>
        <begin position="54"/>
        <end position="279"/>
    </location>
</feature>
<dbReference type="EMBL" id="JAEHFV010000010">
    <property type="protein sequence ID" value="MBK0371250.1"/>
    <property type="molecule type" value="Genomic_DNA"/>
</dbReference>
<protein>
    <submittedName>
        <fullName evidence="6">ABC transporter ATP-binding protein</fullName>
    </submittedName>
</protein>
<comment type="similarity">
    <text evidence="1">Belongs to the ABC transporter superfamily.</text>
</comment>
<evidence type="ECO:0000313" key="7">
    <source>
        <dbReference type="Proteomes" id="UP000609172"/>
    </source>
</evidence>
<sequence>MKPHNPHPTTHNEVILKAENISKQYRLGTVGTGTLSHDLNRWWHKVRGKEDPYLKIGDTNDRSTKGTSDYVWALQDIHFEVQRGEVLGIIGKNGAGKSTLLKILSKVTAPTIGSIKSRGRIASLLEVGTGFNPELTGRENIFLNGAILGMTKKEIASKLDEIIAFSGCERYIDTPTKRYSSGMTVRLAFAVAAFLEPEILVVDEVLAVGDAEFQKKAIGKMQDISKGEGRTVLFVSHNMAAVKSLCTRGIVLEHGKVVFEGDIENAIQNYLEDQNSTAHRNWKNEDQSRPKADFIELLEVRVLNKEGAIAINHSIFDEVKIEFQYNILKEGEFFTHGFNLFNAENIHILSSHDKNSLTLKESLPLGIHKKTITILGNLLAEGSYKCSFAIMRYGPFHVEFHEMDVVGFNIIDEFGDKTVRGSYSGHYPGLIRPELEWKN</sequence>
<dbReference type="Gene3D" id="3.40.50.300">
    <property type="entry name" value="P-loop containing nucleotide triphosphate hydrolases"/>
    <property type="match status" value="1"/>
</dbReference>
<keyword evidence="4 6" id="KW-0067">ATP-binding</keyword>
<dbReference type="CDD" id="cd03220">
    <property type="entry name" value="ABC_KpsT_Wzt"/>
    <property type="match status" value="1"/>
</dbReference>
<dbReference type="Pfam" id="PF00005">
    <property type="entry name" value="ABC_tran"/>
    <property type="match status" value="1"/>
</dbReference>
<dbReference type="InterPro" id="IPR015860">
    <property type="entry name" value="ABC_transpr_TagH-like"/>
</dbReference>